<reference evidence="2 3" key="2">
    <citation type="submission" date="2018-11" db="EMBL/GenBank/DDBJ databases">
        <authorList>
            <consortium name="Pathogen Informatics"/>
        </authorList>
    </citation>
    <scope>NUCLEOTIDE SEQUENCE [LARGE SCALE GENOMIC DNA]</scope>
</reference>
<dbReference type="Pfam" id="PF07818">
    <property type="entry name" value="HCNGP"/>
    <property type="match status" value="1"/>
</dbReference>
<organism evidence="4">
    <name type="scientific">Gongylonema pulchrum</name>
    <dbReference type="NCBI Taxonomy" id="637853"/>
    <lineage>
        <taxon>Eukaryota</taxon>
        <taxon>Metazoa</taxon>
        <taxon>Ecdysozoa</taxon>
        <taxon>Nematoda</taxon>
        <taxon>Chromadorea</taxon>
        <taxon>Rhabditida</taxon>
        <taxon>Spirurina</taxon>
        <taxon>Spiruromorpha</taxon>
        <taxon>Spiruroidea</taxon>
        <taxon>Gongylonematidae</taxon>
        <taxon>Gongylonema</taxon>
    </lineage>
</organism>
<evidence type="ECO:0000313" key="2">
    <source>
        <dbReference type="EMBL" id="VDN30223.1"/>
    </source>
</evidence>
<dbReference type="GO" id="GO:0005634">
    <property type="term" value="C:nucleus"/>
    <property type="evidence" value="ECO:0007669"/>
    <property type="project" value="TreeGrafter"/>
</dbReference>
<gene>
    <name evidence="2" type="ORF">GPUH_LOCUS17664</name>
</gene>
<dbReference type="PANTHER" id="PTHR13464:SF0">
    <property type="entry name" value="SAP30-BINDING PROTEIN"/>
    <property type="match status" value="1"/>
</dbReference>
<accession>A0A183E9M3</accession>
<dbReference type="InterPro" id="IPR012479">
    <property type="entry name" value="SAP30BP"/>
</dbReference>
<feature type="compositionally biased region" description="Basic and acidic residues" evidence="1">
    <location>
        <begin position="49"/>
        <end position="64"/>
    </location>
</feature>
<name>A0A183E9M3_9BILA</name>
<keyword evidence="3" id="KW-1185">Reference proteome</keyword>
<evidence type="ECO:0000256" key="1">
    <source>
        <dbReference type="SAM" id="MobiDB-lite"/>
    </source>
</evidence>
<dbReference type="AlphaFoldDB" id="A0A183E9M3"/>
<dbReference type="Proteomes" id="UP000271098">
    <property type="component" value="Unassembled WGS sequence"/>
</dbReference>
<dbReference type="PANTHER" id="PTHR13464">
    <property type="entry name" value="TRANSCRIPTIONAL REGULATOR PROTEIN HCNGP"/>
    <property type="match status" value="1"/>
</dbReference>
<feature type="region of interest" description="Disordered" evidence="1">
    <location>
        <begin position="1"/>
        <end position="69"/>
    </location>
</feature>
<dbReference type="EMBL" id="UYRT01085512">
    <property type="protein sequence ID" value="VDN30223.1"/>
    <property type="molecule type" value="Genomic_DNA"/>
</dbReference>
<protein>
    <submittedName>
        <fullName evidence="4">SAP30-binding protein</fullName>
    </submittedName>
</protein>
<evidence type="ECO:0000313" key="4">
    <source>
        <dbReference type="WBParaSite" id="GPUH_0001768601-mRNA-1"/>
    </source>
</evidence>
<dbReference type="OrthoDB" id="1714508at2759"/>
<dbReference type="WBParaSite" id="GPUH_0001768601-mRNA-1">
    <property type="protein sequence ID" value="GPUH_0001768601-mRNA-1"/>
    <property type="gene ID" value="GPUH_0001768601"/>
</dbReference>
<reference evidence="4" key="1">
    <citation type="submission" date="2016-06" db="UniProtKB">
        <authorList>
            <consortium name="WormBaseParasite"/>
        </authorList>
    </citation>
    <scope>IDENTIFICATION</scope>
</reference>
<evidence type="ECO:0000313" key="3">
    <source>
        <dbReference type="Proteomes" id="UP000271098"/>
    </source>
</evidence>
<proteinExistence type="predicted"/>
<feature type="compositionally biased region" description="Acidic residues" evidence="1">
    <location>
        <begin position="12"/>
        <end position="21"/>
    </location>
</feature>
<sequence length="202" mass="22487">MHSQSSLVAYGEADDEEEEEDQFAKADRNAIANMLAQKKGSGGTGSTSREPKPPPGHEDSRSPDEITIDNLVERLREMEGNRAEQGIAGSPASKSVEGWESPAMHDDAVEIKLPPSPTAKCPPELEERFRVFFEKKAQGADLNAMIQKRRDFKNPSMYAKLIEKFEVDELGSNFDPAVFNPHGFTKDCYYDEIGKLHATHTF</sequence>
<dbReference type="GO" id="GO:0006355">
    <property type="term" value="P:regulation of DNA-templated transcription"/>
    <property type="evidence" value="ECO:0007669"/>
    <property type="project" value="InterPro"/>
</dbReference>